<keyword evidence="12" id="KW-0472">Membrane</keyword>
<dbReference type="GO" id="GO:0048040">
    <property type="term" value="F:UDP-glucuronate decarboxylase activity"/>
    <property type="evidence" value="ECO:0007669"/>
    <property type="project" value="UniProtKB-EC"/>
</dbReference>
<evidence type="ECO:0000256" key="9">
    <source>
        <dbReference type="ARBA" id="ARBA00022989"/>
    </source>
</evidence>
<dbReference type="SUPFAM" id="SSF51735">
    <property type="entry name" value="NAD(P)-binding Rossmann-fold domains"/>
    <property type="match status" value="1"/>
</dbReference>
<dbReference type="Gene3D" id="3.40.50.720">
    <property type="entry name" value="NAD(P)-binding Rossmann-like Domain"/>
    <property type="match status" value="1"/>
</dbReference>
<comment type="cofactor">
    <cofactor evidence="1">
        <name>NAD(+)</name>
        <dbReference type="ChEBI" id="CHEBI:57540"/>
    </cofactor>
</comment>
<feature type="domain" description="NAD(P)-binding" evidence="14">
    <location>
        <begin position="6"/>
        <end position="94"/>
    </location>
</feature>
<name>R8NIP5_BACCX</name>
<dbReference type="GO" id="GO:0005737">
    <property type="term" value="C:cytoplasm"/>
    <property type="evidence" value="ECO:0007669"/>
    <property type="project" value="TreeGrafter"/>
</dbReference>
<keyword evidence="13" id="KW-0456">Lyase</keyword>
<evidence type="ECO:0000256" key="8">
    <source>
        <dbReference type="ARBA" id="ARBA00022968"/>
    </source>
</evidence>
<dbReference type="InterPro" id="IPR016040">
    <property type="entry name" value="NAD(P)-bd_dom"/>
</dbReference>
<evidence type="ECO:0000256" key="7">
    <source>
        <dbReference type="ARBA" id="ARBA00022793"/>
    </source>
</evidence>
<sequence length="96" mass="10768">MPRGCTRDYVYISDIVEANVLCLNKKINDIINISSGKGMGILDIYYTVREVFNSNLPIHVQGPRFGDVKRSVSNNTRAKKLIGWEPQVSLEEGAQL</sequence>
<protein>
    <recommendedName>
        <fullName evidence="5">UDP-glucuronate decarboxylase</fullName>
        <ecNumber evidence="5">4.1.1.35</ecNumber>
    </recommendedName>
</protein>
<evidence type="ECO:0000256" key="12">
    <source>
        <dbReference type="ARBA" id="ARBA00023136"/>
    </source>
</evidence>
<organism evidence="15 16">
    <name type="scientific">Bacillus cereus (strain VD146)</name>
    <dbReference type="NCBI Taxonomy" id="1053236"/>
    <lineage>
        <taxon>Bacteria</taxon>
        <taxon>Bacillati</taxon>
        <taxon>Bacillota</taxon>
        <taxon>Bacilli</taxon>
        <taxon>Bacillales</taxon>
        <taxon>Bacillaceae</taxon>
        <taxon>Bacillus</taxon>
        <taxon>Bacillus cereus group</taxon>
    </lineage>
</organism>
<evidence type="ECO:0000256" key="2">
    <source>
        <dbReference type="ARBA" id="ARBA00004447"/>
    </source>
</evidence>
<dbReference type="AlphaFoldDB" id="R8NIP5"/>
<keyword evidence="9" id="KW-1133">Transmembrane helix</keyword>
<keyword evidence="7" id="KW-0210">Decarboxylase</keyword>
<dbReference type="PATRIC" id="fig|1053236.3.peg.734"/>
<gene>
    <name evidence="15" type="ORF">IK1_04085</name>
</gene>
<comment type="similarity">
    <text evidence="4">Belongs to the NAD(P)-dependent epimerase/dehydratase family. UDP-glucuronic acid decarboxylase subfamily.</text>
</comment>
<dbReference type="EMBL" id="AHFE01000018">
    <property type="protein sequence ID" value="EOP46350.1"/>
    <property type="molecule type" value="Genomic_DNA"/>
</dbReference>
<dbReference type="Pfam" id="PF16363">
    <property type="entry name" value="GDP_Man_Dehyd"/>
    <property type="match status" value="1"/>
</dbReference>
<reference evidence="16" key="1">
    <citation type="submission" date="2012-12" db="EMBL/GenBank/DDBJ databases">
        <title>The genome sequence of Bacillus cereus VD146.</title>
        <authorList>
            <consortium name="The Broad Institute Genome Sequencing Platform"/>
            <consortium name="The Broad Institute Genome Sequencing Center for Infectious Disease"/>
            <person name="Feldgarden M."/>
            <person name="Van der Auwera G.A."/>
            <person name="Mahillon J."/>
            <person name="Duprez V."/>
            <person name="Timmery S."/>
            <person name="Mattelet C."/>
            <person name="Dierick K."/>
            <person name="Sun M."/>
            <person name="Yu Z."/>
            <person name="Zhu L."/>
            <person name="Hu X."/>
            <person name="Shank E.B."/>
            <person name="Swiecicka I."/>
            <person name="Hansen B.M."/>
            <person name="Andrup L."/>
            <person name="Walker B."/>
            <person name="Young S.K."/>
            <person name="Zeng Q."/>
            <person name="Gargeya S."/>
            <person name="Fitzgerald M."/>
            <person name="Haas B."/>
            <person name="Abouelleil A."/>
            <person name="Alvarado L."/>
            <person name="Arachchi H.M."/>
            <person name="Berlin A.M."/>
            <person name="Chapman S.B."/>
            <person name="Dewar J."/>
            <person name="Goldberg J."/>
            <person name="Griggs A."/>
            <person name="Gujja S."/>
            <person name="Hansen M."/>
            <person name="Howarth C."/>
            <person name="Imamovic A."/>
            <person name="Larimer J."/>
            <person name="McCowan C."/>
            <person name="Murphy C."/>
            <person name="Neiman D."/>
            <person name="Pearson M."/>
            <person name="Priest M."/>
            <person name="Roberts A."/>
            <person name="Saif S."/>
            <person name="Shea T."/>
            <person name="Sisk P."/>
            <person name="Sykes S."/>
            <person name="Wortman J."/>
            <person name="Nusbaum C."/>
            <person name="Birren B."/>
        </authorList>
    </citation>
    <scope>NUCLEOTIDE SEQUENCE [LARGE SCALE GENOMIC DNA]</scope>
    <source>
        <strain evidence="16">VD146</strain>
    </source>
</reference>
<dbReference type="EC" id="4.1.1.35" evidence="5"/>
<dbReference type="Proteomes" id="UP000014020">
    <property type="component" value="Unassembled WGS sequence"/>
</dbReference>
<evidence type="ECO:0000256" key="11">
    <source>
        <dbReference type="ARBA" id="ARBA00023034"/>
    </source>
</evidence>
<evidence type="ECO:0000256" key="5">
    <source>
        <dbReference type="ARBA" id="ARBA00012290"/>
    </source>
</evidence>
<evidence type="ECO:0000256" key="10">
    <source>
        <dbReference type="ARBA" id="ARBA00023027"/>
    </source>
</evidence>
<keyword evidence="10" id="KW-0520">NAD</keyword>
<dbReference type="InterPro" id="IPR036291">
    <property type="entry name" value="NAD(P)-bd_dom_sf"/>
</dbReference>
<evidence type="ECO:0000313" key="15">
    <source>
        <dbReference type="EMBL" id="EOP46350.1"/>
    </source>
</evidence>
<comment type="caution">
    <text evidence="15">The sequence shown here is derived from an EMBL/GenBank/DDBJ whole genome shotgun (WGS) entry which is preliminary data.</text>
</comment>
<evidence type="ECO:0000313" key="16">
    <source>
        <dbReference type="Proteomes" id="UP000014020"/>
    </source>
</evidence>
<dbReference type="HOGENOM" id="CLU_183523_0_0_9"/>
<keyword evidence="8" id="KW-0735">Signal-anchor</keyword>
<dbReference type="RefSeq" id="WP_016119151.1">
    <property type="nucleotide sequence ID" value="NZ_KB976675.1"/>
</dbReference>
<proteinExistence type="inferred from homology"/>
<dbReference type="InterPro" id="IPR044516">
    <property type="entry name" value="UXS-like"/>
</dbReference>
<evidence type="ECO:0000259" key="14">
    <source>
        <dbReference type="Pfam" id="PF16363"/>
    </source>
</evidence>
<evidence type="ECO:0000256" key="4">
    <source>
        <dbReference type="ARBA" id="ARBA00007505"/>
    </source>
</evidence>
<dbReference type="PANTHER" id="PTHR43078">
    <property type="entry name" value="UDP-GLUCURONIC ACID DECARBOXYLASE-RELATED"/>
    <property type="match status" value="1"/>
</dbReference>
<dbReference type="PRINTS" id="PR01713">
    <property type="entry name" value="NUCEPIMERASE"/>
</dbReference>
<keyword evidence="6" id="KW-0812">Transmembrane</keyword>
<dbReference type="GO" id="GO:0042732">
    <property type="term" value="P:D-xylose metabolic process"/>
    <property type="evidence" value="ECO:0007669"/>
    <property type="project" value="InterPro"/>
</dbReference>
<evidence type="ECO:0000256" key="3">
    <source>
        <dbReference type="ARBA" id="ARBA00005100"/>
    </source>
</evidence>
<comment type="pathway">
    <text evidence="3">Nucleotide-sugar biosynthesis; UDP-alpha-D-xylose biosynthesis; UDP-alpha-D-xylose from UDP-alpha-D-glucuronate: step 1/1.</text>
</comment>
<dbReference type="GO" id="GO:0070403">
    <property type="term" value="F:NAD+ binding"/>
    <property type="evidence" value="ECO:0007669"/>
    <property type="project" value="InterPro"/>
</dbReference>
<keyword evidence="11" id="KW-0333">Golgi apparatus</keyword>
<accession>R8NIP5</accession>
<evidence type="ECO:0000256" key="6">
    <source>
        <dbReference type="ARBA" id="ARBA00022692"/>
    </source>
</evidence>
<comment type="subcellular location">
    <subcellularLocation>
        <location evidence="2">Golgi apparatus</location>
        <location evidence="2">Golgi stack membrane</location>
        <topology evidence="2">Single-pass type II membrane protein</topology>
    </subcellularLocation>
</comment>
<evidence type="ECO:0000256" key="13">
    <source>
        <dbReference type="ARBA" id="ARBA00023239"/>
    </source>
</evidence>
<dbReference type="PANTHER" id="PTHR43078:SF6">
    <property type="entry name" value="UDP-GLUCURONIC ACID DECARBOXYLASE 1"/>
    <property type="match status" value="1"/>
</dbReference>
<evidence type="ECO:0000256" key="1">
    <source>
        <dbReference type="ARBA" id="ARBA00001911"/>
    </source>
</evidence>